<dbReference type="InterPro" id="IPR050346">
    <property type="entry name" value="FMO-like"/>
</dbReference>
<dbReference type="GO" id="GO:0050661">
    <property type="term" value="F:NADP binding"/>
    <property type="evidence" value="ECO:0007669"/>
    <property type="project" value="InterPro"/>
</dbReference>
<name>A0A1S4DUX2_CUCME</name>
<reference evidence="7" key="1">
    <citation type="submission" date="2023-03" db="UniProtKB">
        <authorList>
            <consortium name="EnsemblPlants"/>
        </authorList>
    </citation>
    <scope>IDENTIFICATION</scope>
</reference>
<dbReference type="GeneID" id="103487394"/>
<keyword evidence="6 9" id="KW-0503">Monooxygenase</keyword>
<dbReference type="RefSeq" id="XP_016899787.1">
    <property type="nucleotide sequence ID" value="XM_017044298.1"/>
</dbReference>
<evidence type="ECO:0000313" key="9">
    <source>
        <dbReference type="RefSeq" id="XP_016899787.1"/>
    </source>
</evidence>
<dbReference type="Pfam" id="PF00743">
    <property type="entry name" value="FMO-like"/>
    <property type="match status" value="1"/>
</dbReference>
<organism evidence="8 9">
    <name type="scientific">Cucumis melo</name>
    <name type="common">Muskmelon</name>
    <dbReference type="NCBI Taxonomy" id="3656"/>
    <lineage>
        <taxon>Eukaryota</taxon>
        <taxon>Viridiplantae</taxon>
        <taxon>Streptophyta</taxon>
        <taxon>Embryophyta</taxon>
        <taxon>Tracheophyta</taxon>
        <taxon>Spermatophyta</taxon>
        <taxon>Magnoliopsida</taxon>
        <taxon>eudicotyledons</taxon>
        <taxon>Gunneridae</taxon>
        <taxon>Pentapetalae</taxon>
        <taxon>rosids</taxon>
        <taxon>fabids</taxon>
        <taxon>Cucurbitales</taxon>
        <taxon>Cucurbitaceae</taxon>
        <taxon>Benincaseae</taxon>
        <taxon>Cucumis</taxon>
    </lineage>
</organism>
<dbReference type="InterPro" id="IPR020946">
    <property type="entry name" value="Flavin_mOase-like"/>
</dbReference>
<dbReference type="FunFam" id="3.50.50.60:FF:000403">
    <property type="entry name" value="Flavin-containing monooxygenase"/>
    <property type="match status" value="1"/>
</dbReference>
<dbReference type="AlphaFoldDB" id="A0A1S4DUX2"/>
<evidence type="ECO:0000313" key="7">
    <source>
        <dbReference type="EnsemblPlants" id="MELO3C010272.2.1"/>
    </source>
</evidence>
<dbReference type="eggNOG" id="KOG1399">
    <property type="taxonomic scope" value="Eukaryota"/>
</dbReference>
<evidence type="ECO:0000313" key="8">
    <source>
        <dbReference type="Proteomes" id="UP001652600"/>
    </source>
</evidence>
<dbReference type="GO" id="GO:0004499">
    <property type="term" value="F:N,N-dimethylaniline monooxygenase activity"/>
    <property type="evidence" value="ECO:0007669"/>
    <property type="project" value="InterPro"/>
</dbReference>
<evidence type="ECO:0000256" key="1">
    <source>
        <dbReference type="ARBA" id="ARBA00009183"/>
    </source>
</evidence>
<accession>A0A1S4DUX2</accession>
<evidence type="ECO:0000256" key="6">
    <source>
        <dbReference type="RuleBase" id="RU361177"/>
    </source>
</evidence>
<dbReference type="GO" id="GO:0050660">
    <property type="term" value="F:flavin adenine dinucleotide binding"/>
    <property type="evidence" value="ECO:0007669"/>
    <property type="project" value="InterPro"/>
</dbReference>
<dbReference type="InParanoid" id="A0A1S4DUX2"/>
<dbReference type="InterPro" id="IPR000960">
    <property type="entry name" value="Flavin_mOase"/>
</dbReference>
<dbReference type="InterPro" id="IPR036188">
    <property type="entry name" value="FAD/NAD-bd_sf"/>
</dbReference>
<keyword evidence="4" id="KW-0521">NADP</keyword>
<reference evidence="9" key="2">
    <citation type="submission" date="2025-04" db="UniProtKB">
        <authorList>
            <consortium name="RefSeq"/>
        </authorList>
    </citation>
    <scope>IDENTIFICATION</scope>
</reference>
<dbReference type="PROSITE" id="PS51257">
    <property type="entry name" value="PROKAR_LIPOPROTEIN"/>
    <property type="match status" value="1"/>
</dbReference>
<proteinExistence type="inferred from homology"/>
<evidence type="ECO:0000256" key="3">
    <source>
        <dbReference type="ARBA" id="ARBA00022827"/>
    </source>
</evidence>
<comment type="similarity">
    <text evidence="1 6">Belongs to the FMO family.</text>
</comment>
<evidence type="ECO:0000256" key="2">
    <source>
        <dbReference type="ARBA" id="ARBA00022630"/>
    </source>
</evidence>
<dbReference type="EC" id="1.-.-.-" evidence="6"/>
<dbReference type="Gramene" id="MELO3C010272.2.1">
    <property type="protein sequence ID" value="MELO3C010272.2.1"/>
    <property type="gene ID" value="MELO3C010272.2"/>
</dbReference>
<dbReference type="EnsemblPlants" id="MELO3C010272.2.1">
    <property type="protein sequence ID" value="MELO3C010272.2.1"/>
    <property type="gene ID" value="MELO3C010272.2"/>
</dbReference>
<dbReference type="SMR" id="A0A1S4DUX2"/>
<dbReference type="KEGG" id="cmo:103487394"/>
<dbReference type="OrthoDB" id="66881at2759"/>
<dbReference type="PIRSF" id="PIRSF000332">
    <property type="entry name" value="FMO"/>
    <property type="match status" value="1"/>
</dbReference>
<reference evidence="8" key="3">
    <citation type="submission" date="2025-05" db="UniProtKB">
        <authorList>
            <consortium name="RefSeq"/>
        </authorList>
    </citation>
    <scope>NUCLEOTIDE SEQUENCE [LARGE SCALE GENOMIC DNA]</scope>
</reference>
<sequence>MAEMKQPVAIIGAGISGLIACKFVAQKGLHPVVYEAEDGIGGVWARTINSTKLQNHKSTYEFCDFPWPSSVQTDYPSHQQVLDYLHSYALHFDILPFINFNSRVLSIDYDTDGVDEMESYSPQLWGGTGLPFAKEPRWILEVQDTKTNTVQVHRAGFVILCMGKYSGMPYIPEFPPNEGPEVFHGKVLHSMDYASISKNKIGGVSACTQLVKGKKVAVVGSLKSAMDIAMECAEANGAENPCTLLVRNPHWLTPSDQAWGVDIGLLYNSRFSELLVHKPGENFLLSVIATLLSPVRWGISKFVESYLRWKLPLKKHGMLPKHSFFVEVSSCQVATIPPKFYQKVEEGSIVLRKSNSFTFSKNGLVIDDDDTQPVEADVVILATGYQGNQKLKSIFRSTTFQKYISTSPTSIMPLYRQVIQPRIPQLAVIGYAEGISDLFSSDMRCQWLVHVLDGSFKLPSIKEMEEEIRSWEMNMKEYAGEYFWRSCVGINNIWYNDQLCKDMGRKYFRKQSILAELFHPYLPSDYASLSNE</sequence>
<protein>
    <recommendedName>
        <fullName evidence="6">Flavin-containing monooxygenase</fullName>
        <ecNumber evidence="6">1.-.-.-</ecNumber>
    </recommendedName>
</protein>
<keyword evidence="8" id="KW-1185">Reference proteome</keyword>
<keyword evidence="5 6" id="KW-0560">Oxidoreductase</keyword>
<evidence type="ECO:0000256" key="4">
    <source>
        <dbReference type="ARBA" id="ARBA00022857"/>
    </source>
</evidence>
<dbReference type="Proteomes" id="UP001652600">
    <property type="component" value="Chromosome 2"/>
</dbReference>
<keyword evidence="3 6" id="KW-0274">FAD</keyword>
<comment type="cofactor">
    <cofactor evidence="6">
        <name>FAD</name>
        <dbReference type="ChEBI" id="CHEBI:57692"/>
    </cofactor>
</comment>
<keyword evidence="2 6" id="KW-0285">Flavoprotein</keyword>
<evidence type="ECO:0000256" key="5">
    <source>
        <dbReference type="ARBA" id="ARBA00023002"/>
    </source>
</evidence>
<dbReference type="SUPFAM" id="SSF51905">
    <property type="entry name" value="FAD/NAD(P)-binding domain"/>
    <property type="match status" value="2"/>
</dbReference>
<gene>
    <name evidence="9" type="primary">LOC103487394</name>
    <name evidence="7" type="synonym">103487394</name>
</gene>
<dbReference type="PANTHER" id="PTHR23023">
    <property type="entry name" value="DIMETHYLANILINE MONOOXYGENASE"/>
    <property type="match status" value="1"/>
</dbReference>
<dbReference type="Gene3D" id="3.50.50.60">
    <property type="entry name" value="FAD/NAD(P)-binding domain"/>
    <property type="match status" value="2"/>
</dbReference>
<dbReference type="FunFam" id="3.50.50.60:FF:000169">
    <property type="entry name" value="Flavin-containing monooxygenase"/>
    <property type="match status" value="1"/>
</dbReference>